<dbReference type="InterPro" id="IPR001932">
    <property type="entry name" value="PPM-type_phosphatase-like_dom"/>
</dbReference>
<evidence type="ECO:0000259" key="1">
    <source>
        <dbReference type="PROSITE" id="PS51746"/>
    </source>
</evidence>
<dbReference type="Gene3D" id="3.60.40.10">
    <property type="entry name" value="PPM-type phosphatase domain"/>
    <property type="match status" value="1"/>
</dbReference>
<sequence length="242" mass="26704">MRLDVSVYTNRGGREINEDSVRWGVRDGSGFFTVADGLGGCGSGEVSSDLAAHALLKAWEDNSVKPQERAAWLEEAIRAADRLLVGEQKRRGSGMKTTVAALSIDGAHAAWAHVGDTRVYRLTDGRIERLTCDHSVSYKKYQSGEISRNGVNFDEDRPSLLRVLGDPKGCRPESGSLEAILPGDAFLLCSDGFWEYLYDEELLIDFLQSDTPGQWAERMLVRALPRFRPGHDNLTLLAVFTG</sequence>
<proteinExistence type="predicted"/>
<dbReference type="InterPro" id="IPR015655">
    <property type="entry name" value="PP2C"/>
</dbReference>
<evidence type="ECO:0000313" key="3">
    <source>
        <dbReference type="Proteomes" id="UP000886785"/>
    </source>
</evidence>
<gene>
    <name evidence="2" type="ORF">IAA54_01260</name>
</gene>
<reference evidence="2" key="2">
    <citation type="journal article" date="2021" name="PeerJ">
        <title>Extensive microbial diversity within the chicken gut microbiome revealed by metagenomics and culture.</title>
        <authorList>
            <person name="Gilroy R."/>
            <person name="Ravi A."/>
            <person name="Getino M."/>
            <person name="Pursley I."/>
            <person name="Horton D.L."/>
            <person name="Alikhan N.F."/>
            <person name="Baker D."/>
            <person name="Gharbi K."/>
            <person name="Hall N."/>
            <person name="Watson M."/>
            <person name="Adriaenssens E.M."/>
            <person name="Foster-Nyarko E."/>
            <person name="Jarju S."/>
            <person name="Secka A."/>
            <person name="Antonio M."/>
            <person name="Oren A."/>
            <person name="Chaudhuri R.R."/>
            <person name="La Ragione R."/>
            <person name="Hildebrand F."/>
            <person name="Pallen M.J."/>
        </authorList>
    </citation>
    <scope>NUCLEOTIDE SEQUENCE</scope>
    <source>
        <strain evidence="2">ChiSjej1B19-7085</strain>
    </source>
</reference>
<dbReference type="CDD" id="cd00143">
    <property type="entry name" value="PP2Cc"/>
    <property type="match status" value="1"/>
</dbReference>
<dbReference type="EMBL" id="DVHF01000013">
    <property type="protein sequence ID" value="HIR56274.1"/>
    <property type="molecule type" value="Genomic_DNA"/>
</dbReference>
<dbReference type="Pfam" id="PF13672">
    <property type="entry name" value="PP2C_2"/>
    <property type="match status" value="1"/>
</dbReference>
<name>A0A9D1J0R3_9FIRM</name>
<dbReference type="InterPro" id="IPR036457">
    <property type="entry name" value="PPM-type-like_dom_sf"/>
</dbReference>
<dbReference type="Proteomes" id="UP000886785">
    <property type="component" value="Unassembled WGS sequence"/>
</dbReference>
<protein>
    <submittedName>
        <fullName evidence="2">Serine/threonine-protein phosphatase</fullName>
    </submittedName>
</protein>
<accession>A0A9D1J0R3</accession>
<dbReference type="PROSITE" id="PS51746">
    <property type="entry name" value="PPM_2"/>
    <property type="match status" value="1"/>
</dbReference>
<dbReference type="SMART" id="SM00332">
    <property type="entry name" value="PP2Cc"/>
    <property type="match status" value="1"/>
</dbReference>
<reference evidence="2" key="1">
    <citation type="submission" date="2020-10" db="EMBL/GenBank/DDBJ databases">
        <authorList>
            <person name="Gilroy R."/>
        </authorList>
    </citation>
    <scope>NUCLEOTIDE SEQUENCE</scope>
    <source>
        <strain evidence="2">ChiSjej1B19-7085</strain>
    </source>
</reference>
<organism evidence="2 3">
    <name type="scientific">Candidatus Gallacutalibacter pullicola</name>
    <dbReference type="NCBI Taxonomy" id="2840830"/>
    <lineage>
        <taxon>Bacteria</taxon>
        <taxon>Bacillati</taxon>
        <taxon>Bacillota</taxon>
        <taxon>Clostridia</taxon>
        <taxon>Eubacteriales</taxon>
        <taxon>Candidatus Gallacutalibacter</taxon>
    </lineage>
</organism>
<comment type="caution">
    <text evidence="2">The sequence shown here is derived from an EMBL/GenBank/DDBJ whole genome shotgun (WGS) entry which is preliminary data.</text>
</comment>
<evidence type="ECO:0000313" key="2">
    <source>
        <dbReference type="EMBL" id="HIR56274.1"/>
    </source>
</evidence>
<dbReference type="AlphaFoldDB" id="A0A9D1J0R3"/>
<dbReference type="SMART" id="SM00331">
    <property type="entry name" value="PP2C_SIG"/>
    <property type="match status" value="1"/>
</dbReference>
<feature type="domain" description="PPM-type phosphatase" evidence="1">
    <location>
        <begin position="4"/>
        <end position="241"/>
    </location>
</feature>
<dbReference type="PANTHER" id="PTHR13832:SF827">
    <property type="entry name" value="PROTEIN PHOSPHATASE 1L"/>
    <property type="match status" value="1"/>
</dbReference>
<dbReference type="SUPFAM" id="SSF81606">
    <property type="entry name" value="PP2C-like"/>
    <property type="match status" value="1"/>
</dbReference>
<dbReference type="PANTHER" id="PTHR13832">
    <property type="entry name" value="PROTEIN PHOSPHATASE 2C"/>
    <property type="match status" value="1"/>
</dbReference>
<dbReference type="GO" id="GO:0004722">
    <property type="term" value="F:protein serine/threonine phosphatase activity"/>
    <property type="evidence" value="ECO:0007669"/>
    <property type="project" value="InterPro"/>
</dbReference>